<evidence type="ECO:0008006" key="5">
    <source>
        <dbReference type="Google" id="ProtNLM"/>
    </source>
</evidence>
<evidence type="ECO:0000256" key="1">
    <source>
        <dbReference type="SAM" id="MobiDB-lite"/>
    </source>
</evidence>
<reference evidence="3" key="2">
    <citation type="submission" date="2023-06" db="EMBL/GenBank/DDBJ databases">
        <authorList>
            <person name="Ma L."/>
            <person name="Liu K.-W."/>
            <person name="Li Z."/>
            <person name="Hsiao Y.-Y."/>
            <person name="Qi Y."/>
            <person name="Fu T."/>
            <person name="Tang G."/>
            <person name="Zhang D."/>
            <person name="Sun W.-H."/>
            <person name="Liu D.-K."/>
            <person name="Li Y."/>
            <person name="Chen G.-Z."/>
            <person name="Liu X.-D."/>
            <person name="Liao X.-Y."/>
            <person name="Jiang Y.-T."/>
            <person name="Yu X."/>
            <person name="Hao Y."/>
            <person name="Huang J."/>
            <person name="Zhao X.-W."/>
            <person name="Ke S."/>
            <person name="Chen Y.-Y."/>
            <person name="Wu W.-L."/>
            <person name="Hsu J.-L."/>
            <person name="Lin Y.-F."/>
            <person name="Huang M.-D."/>
            <person name="Li C.-Y."/>
            <person name="Huang L."/>
            <person name="Wang Z.-W."/>
            <person name="Zhao X."/>
            <person name="Zhong W.-Y."/>
            <person name="Peng D.-H."/>
            <person name="Ahmad S."/>
            <person name="Lan S."/>
            <person name="Zhang J.-S."/>
            <person name="Tsai W.-C."/>
            <person name="Van De Peer Y."/>
            <person name="Liu Z.-J."/>
        </authorList>
    </citation>
    <scope>NUCLEOTIDE SEQUENCE</scope>
    <source>
        <strain evidence="3">CP</strain>
        <tissue evidence="3">Leaves</tissue>
    </source>
</reference>
<feature type="compositionally biased region" description="Gly residues" evidence="1">
    <location>
        <begin position="70"/>
        <end position="79"/>
    </location>
</feature>
<dbReference type="Proteomes" id="UP001180020">
    <property type="component" value="Unassembled WGS sequence"/>
</dbReference>
<feature type="signal peptide" evidence="2">
    <location>
        <begin position="1"/>
        <end position="25"/>
    </location>
</feature>
<sequence>MSSKAILVLLVLLSSSLLFSSKSAARELTETSVPDHAKKNRHTIEGVYGDDYNPNPTGPLPTPYPTTPPGYGGGYPGHG</sequence>
<evidence type="ECO:0000256" key="2">
    <source>
        <dbReference type="SAM" id="SignalP"/>
    </source>
</evidence>
<dbReference type="EMBL" id="JAUJYO010000001">
    <property type="protein sequence ID" value="KAK1326741.1"/>
    <property type="molecule type" value="Genomic_DNA"/>
</dbReference>
<evidence type="ECO:0000313" key="4">
    <source>
        <dbReference type="Proteomes" id="UP001180020"/>
    </source>
</evidence>
<proteinExistence type="predicted"/>
<keyword evidence="2" id="KW-0732">Signal</keyword>
<feature type="region of interest" description="Disordered" evidence="1">
    <location>
        <begin position="26"/>
        <end position="79"/>
    </location>
</feature>
<keyword evidence="4" id="KW-1185">Reference proteome</keyword>
<feature type="compositionally biased region" description="Basic and acidic residues" evidence="1">
    <location>
        <begin position="26"/>
        <end position="37"/>
    </location>
</feature>
<feature type="compositionally biased region" description="Pro residues" evidence="1">
    <location>
        <begin position="56"/>
        <end position="68"/>
    </location>
</feature>
<protein>
    <recommendedName>
        <fullName evidence="5">Glycine-rich protein</fullName>
    </recommendedName>
</protein>
<gene>
    <name evidence="3" type="ORF">QJS10_CPA01g00572</name>
</gene>
<dbReference type="AlphaFoldDB" id="A0AAV9FMC6"/>
<accession>A0AAV9FMC6</accession>
<comment type="caution">
    <text evidence="3">The sequence shown here is derived from an EMBL/GenBank/DDBJ whole genome shotgun (WGS) entry which is preliminary data.</text>
</comment>
<evidence type="ECO:0000313" key="3">
    <source>
        <dbReference type="EMBL" id="KAK1326741.1"/>
    </source>
</evidence>
<organism evidence="3 4">
    <name type="scientific">Acorus calamus</name>
    <name type="common">Sweet flag</name>
    <dbReference type="NCBI Taxonomy" id="4465"/>
    <lineage>
        <taxon>Eukaryota</taxon>
        <taxon>Viridiplantae</taxon>
        <taxon>Streptophyta</taxon>
        <taxon>Embryophyta</taxon>
        <taxon>Tracheophyta</taxon>
        <taxon>Spermatophyta</taxon>
        <taxon>Magnoliopsida</taxon>
        <taxon>Liliopsida</taxon>
        <taxon>Acoraceae</taxon>
        <taxon>Acorus</taxon>
    </lineage>
</organism>
<name>A0AAV9FMC6_ACOCL</name>
<feature type="chain" id="PRO_5043507982" description="Glycine-rich protein" evidence="2">
    <location>
        <begin position="26"/>
        <end position="79"/>
    </location>
</feature>
<reference evidence="3" key="1">
    <citation type="journal article" date="2023" name="Nat. Commun.">
        <title>Diploid and tetraploid genomes of Acorus and the evolution of monocots.</title>
        <authorList>
            <person name="Ma L."/>
            <person name="Liu K.W."/>
            <person name="Li Z."/>
            <person name="Hsiao Y.Y."/>
            <person name="Qi Y."/>
            <person name="Fu T."/>
            <person name="Tang G.D."/>
            <person name="Zhang D."/>
            <person name="Sun W.H."/>
            <person name="Liu D.K."/>
            <person name="Li Y."/>
            <person name="Chen G.Z."/>
            <person name="Liu X.D."/>
            <person name="Liao X.Y."/>
            <person name="Jiang Y.T."/>
            <person name="Yu X."/>
            <person name="Hao Y."/>
            <person name="Huang J."/>
            <person name="Zhao X.W."/>
            <person name="Ke S."/>
            <person name="Chen Y.Y."/>
            <person name="Wu W.L."/>
            <person name="Hsu J.L."/>
            <person name="Lin Y.F."/>
            <person name="Huang M.D."/>
            <person name="Li C.Y."/>
            <person name="Huang L."/>
            <person name="Wang Z.W."/>
            <person name="Zhao X."/>
            <person name="Zhong W.Y."/>
            <person name="Peng D.H."/>
            <person name="Ahmad S."/>
            <person name="Lan S."/>
            <person name="Zhang J.S."/>
            <person name="Tsai W.C."/>
            <person name="Van de Peer Y."/>
            <person name="Liu Z.J."/>
        </authorList>
    </citation>
    <scope>NUCLEOTIDE SEQUENCE</scope>
    <source>
        <strain evidence="3">CP</strain>
    </source>
</reference>